<keyword evidence="13" id="KW-1185">Reference proteome</keyword>
<feature type="transmembrane region" description="Helical" evidence="10">
    <location>
        <begin position="113"/>
        <end position="132"/>
    </location>
</feature>
<dbReference type="OrthoDB" id="6086428at2759"/>
<evidence type="ECO:0000256" key="10">
    <source>
        <dbReference type="SAM" id="Phobius"/>
    </source>
</evidence>
<dbReference type="GO" id="GO:0035025">
    <property type="term" value="P:positive regulation of Rho protein signal transduction"/>
    <property type="evidence" value="ECO:0007669"/>
    <property type="project" value="TreeGrafter"/>
</dbReference>
<evidence type="ECO:0000256" key="7">
    <source>
        <dbReference type="ARBA" id="ARBA00023180"/>
    </source>
</evidence>
<dbReference type="GO" id="GO:0004930">
    <property type="term" value="F:G protein-coupled receptor activity"/>
    <property type="evidence" value="ECO:0007669"/>
    <property type="project" value="UniProtKB-KW"/>
</dbReference>
<feature type="transmembrane region" description="Helical" evidence="10">
    <location>
        <begin position="73"/>
        <end position="93"/>
    </location>
</feature>
<keyword evidence="3 10" id="KW-1133">Transmembrane helix</keyword>
<evidence type="ECO:0000313" key="12">
    <source>
        <dbReference type="EMBL" id="TSQ01599.1"/>
    </source>
</evidence>
<proteinExistence type="inferred from homology"/>
<comment type="caution">
    <text evidence="12">The sequence shown here is derived from an EMBL/GenBank/DDBJ whole genome shotgun (WGS) entry which is preliminary data.</text>
</comment>
<dbReference type="InterPro" id="IPR000276">
    <property type="entry name" value="GPCR_Rhodpsn"/>
</dbReference>
<dbReference type="Pfam" id="PF00001">
    <property type="entry name" value="7tm_1"/>
    <property type="match status" value="1"/>
</dbReference>
<name>A0A556UZ87_BAGYA</name>
<keyword evidence="2 9" id="KW-0812">Transmembrane</keyword>
<comment type="subcellular location">
    <subcellularLocation>
        <location evidence="1">Membrane</location>
        <topology evidence="1">Multi-pass membrane protein</topology>
    </subcellularLocation>
</comment>
<evidence type="ECO:0000256" key="9">
    <source>
        <dbReference type="RuleBase" id="RU000688"/>
    </source>
</evidence>
<dbReference type="PANTHER" id="PTHR24232:SF101">
    <property type="entry name" value="G-PROTEIN COUPLED RECEPTOR 35-LIKE"/>
    <property type="match status" value="1"/>
</dbReference>
<evidence type="ECO:0000256" key="6">
    <source>
        <dbReference type="ARBA" id="ARBA00023170"/>
    </source>
</evidence>
<comment type="similarity">
    <text evidence="9">Belongs to the G-protein coupled receptor 1 family.</text>
</comment>
<keyword evidence="8 9" id="KW-0807">Transducer</keyword>
<feature type="transmembrane region" description="Helical" evidence="10">
    <location>
        <begin position="41"/>
        <end position="61"/>
    </location>
</feature>
<evidence type="ECO:0000256" key="8">
    <source>
        <dbReference type="ARBA" id="ARBA00023224"/>
    </source>
</evidence>
<gene>
    <name evidence="12" type="ORF">Baya_11175</name>
</gene>
<dbReference type="GO" id="GO:0007200">
    <property type="term" value="P:phospholipase C-activating G protein-coupled receptor signaling pathway"/>
    <property type="evidence" value="ECO:0007669"/>
    <property type="project" value="TreeGrafter"/>
</dbReference>
<organism evidence="12 13">
    <name type="scientific">Bagarius yarrelli</name>
    <name type="common">Goonch</name>
    <name type="synonym">Bagrus yarrelli</name>
    <dbReference type="NCBI Taxonomy" id="175774"/>
    <lineage>
        <taxon>Eukaryota</taxon>
        <taxon>Metazoa</taxon>
        <taxon>Chordata</taxon>
        <taxon>Craniata</taxon>
        <taxon>Vertebrata</taxon>
        <taxon>Euteleostomi</taxon>
        <taxon>Actinopterygii</taxon>
        <taxon>Neopterygii</taxon>
        <taxon>Teleostei</taxon>
        <taxon>Ostariophysi</taxon>
        <taxon>Siluriformes</taxon>
        <taxon>Sisoridae</taxon>
        <taxon>Sisorinae</taxon>
        <taxon>Bagarius</taxon>
    </lineage>
</organism>
<dbReference type="AlphaFoldDB" id="A0A556UZ87"/>
<keyword evidence="7" id="KW-0325">Glycoprotein</keyword>
<reference evidence="12 13" key="1">
    <citation type="journal article" date="2019" name="Genome Biol. Evol.">
        <title>Whole-Genome Sequencing of the Giant Devil Catfish, Bagarius yarrelli.</title>
        <authorList>
            <person name="Jiang W."/>
            <person name="Lv Y."/>
            <person name="Cheng L."/>
            <person name="Yang K."/>
            <person name="Chao B."/>
            <person name="Wang X."/>
            <person name="Li Y."/>
            <person name="Pan X."/>
            <person name="You X."/>
            <person name="Zhang Y."/>
            <person name="Yang J."/>
            <person name="Li J."/>
            <person name="Zhang X."/>
            <person name="Liu S."/>
            <person name="Sun C."/>
            <person name="Yang J."/>
            <person name="Shi Q."/>
        </authorList>
    </citation>
    <scope>NUCLEOTIDE SEQUENCE [LARGE SCALE GENOMIC DNA]</scope>
    <source>
        <strain evidence="12">JWS20170419001</strain>
        <tissue evidence="12">Muscle</tissue>
    </source>
</reference>
<accession>A0A556UZ87</accession>
<keyword evidence="5 10" id="KW-0472">Membrane</keyword>
<evidence type="ECO:0000259" key="11">
    <source>
        <dbReference type="PROSITE" id="PS50262"/>
    </source>
</evidence>
<feature type="transmembrane region" description="Helical" evidence="10">
    <location>
        <begin position="196"/>
        <end position="224"/>
    </location>
</feature>
<dbReference type="InterPro" id="IPR017452">
    <property type="entry name" value="GPCR_Rhodpsn_7TM"/>
</dbReference>
<evidence type="ECO:0000256" key="4">
    <source>
        <dbReference type="ARBA" id="ARBA00023040"/>
    </source>
</evidence>
<evidence type="ECO:0000256" key="2">
    <source>
        <dbReference type="ARBA" id="ARBA00022692"/>
    </source>
</evidence>
<feature type="domain" description="G-protein coupled receptors family 1 profile" evidence="11">
    <location>
        <begin position="44"/>
        <end position="264"/>
    </location>
</feature>
<feature type="transmembrane region" description="Helical" evidence="10">
    <location>
        <begin position="153"/>
        <end position="176"/>
    </location>
</feature>
<evidence type="ECO:0000256" key="5">
    <source>
        <dbReference type="ARBA" id="ARBA00023136"/>
    </source>
</evidence>
<dbReference type="PANTHER" id="PTHR24232">
    <property type="entry name" value="G-PROTEIN COUPLED RECEPTOR"/>
    <property type="match status" value="1"/>
</dbReference>
<evidence type="ECO:0000313" key="13">
    <source>
        <dbReference type="Proteomes" id="UP000319801"/>
    </source>
</evidence>
<dbReference type="EMBL" id="VCAZ01000081">
    <property type="protein sequence ID" value="TSQ01599.1"/>
    <property type="molecule type" value="Genomic_DNA"/>
</dbReference>
<dbReference type="SUPFAM" id="SSF81321">
    <property type="entry name" value="Family A G protein-coupled receptor-like"/>
    <property type="match status" value="1"/>
</dbReference>
<keyword evidence="6 9" id="KW-0675">Receptor</keyword>
<protein>
    <submittedName>
        <fullName evidence="12">G-protein coupled receptor 55</fullName>
    </submittedName>
</protein>
<sequence length="313" mass="35802">MYFSSNYVIELINRDGGTVMEFNCSLVPSGPEADVIIFKRVAYTPVFILGLLLNSSALWCFKRAPYWTVTHIYMLNLLLADFLLTLFLPFRIIETYCSVKPTGLCTILICVHYTNMYASIFTITAISIHRYVAVRFPIRNKSSGASEARRKKIARGICAFIWILVVIICIVFSSNVQPDKLERCYERKHVKISLNFILVLEILGYLLPIVTITTCSVQAIRTVLKSLKEIRQHTEEEIIEQRKSVMAVITANMIVFIVCFTPIHAAKTRNMCLNCVFRARISTRAETLQEPISEELIDISVGGQHYWSRLRMP</sequence>
<dbReference type="PROSITE" id="PS50262">
    <property type="entry name" value="G_PROTEIN_RECEP_F1_2"/>
    <property type="match status" value="1"/>
</dbReference>
<evidence type="ECO:0000256" key="3">
    <source>
        <dbReference type="ARBA" id="ARBA00022989"/>
    </source>
</evidence>
<dbReference type="Proteomes" id="UP000319801">
    <property type="component" value="Unassembled WGS sequence"/>
</dbReference>
<dbReference type="Gene3D" id="1.20.1070.10">
    <property type="entry name" value="Rhodopsin 7-helix transmembrane proteins"/>
    <property type="match status" value="1"/>
</dbReference>
<dbReference type="PRINTS" id="PR00237">
    <property type="entry name" value="GPCRRHODOPSN"/>
</dbReference>
<feature type="transmembrane region" description="Helical" evidence="10">
    <location>
        <begin position="245"/>
        <end position="265"/>
    </location>
</feature>
<keyword evidence="4 9" id="KW-0297">G-protein coupled receptor</keyword>
<dbReference type="PROSITE" id="PS00237">
    <property type="entry name" value="G_PROTEIN_RECEP_F1_1"/>
    <property type="match status" value="1"/>
</dbReference>
<dbReference type="GO" id="GO:0005886">
    <property type="term" value="C:plasma membrane"/>
    <property type="evidence" value="ECO:0007669"/>
    <property type="project" value="TreeGrafter"/>
</dbReference>
<evidence type="ECO:0000256" key="1">
    <source>
        <dbReference type="ARBA" id="ARBA00004141"/>
    </source>
</evidence>